<sequence>MRLFALTGVVLTGLVSLAAGIPLYERADTDVHLDDTSLATHATDCTYMHTKCDTDRKTVLMCNAAHEYELYQRCPEPKCCRYGLHGYPDCYSQCDPNLPPLDENVAFTTRRTTPVARGDADDLAIREEPFRFVKYDNTPTLDATLAAFIESAGPLLKRQGSGQEAYKPGTYKCFGEKSMVLLCDAYGKWVKSANCKDYGDCREGPTPGTAYRIGHLEKRQRTPGTYKYCENKLMAVVCSAQGHWHISANCKDYGDCREGSIPGTACCKGYHSKRDATALDSVTTPIYDSTIHLDGRQEPDIDCRPGTYGCNGAHTEVLVCSSDGKWTQSAQCRGSTCRAGPTPGTAYCLGHPERDATVLAPLDGPATPHEARQDWWETCQPGTYTCGRDNTAMLICGPKRIWMFSAECSGKTCVKGQISGTAYCQSKRDVTTADAILGAVEEANNLSKRLENTHCNPGKYSCSSGKYGVLMIMVCDHFGIWKLSTTCNRGQRCIYGPTPRTNFCAVKKHEAQQIIDKRNSGEHNCNNRLWLMVCSLLGTWTPSAKCFDLSCSGGSIPGAAQCSTNNRLDGRQGGDRGTLGDFICDKDKMKLYACGPSSQWTLSATCASGSYQEGVILGAAYYRREEDSAITPSVRRRNNVDQ</sequence>
<keyword evidence="1" id="KW-0732">Signal</keyword>
<reference evidence="3" key="1">
    <citation type="journal article" date="2020" name="Stud. Mycol.">
        <title>101 Dothideomycetes genomes: A test case for predicting lifestyles and emergence of pathogens.</title>
        <authorList>
            <person name="Haridas S."/>
            <person name="Albert R."/>
            <person name="Binder M."/>
            <person name="Bloem J."/>
            <person name="LaButti K."/>
            <person name="Salamov A."/>
            <person name="Andreopoulos B."/>
            <person name="Baker S."/>
            <person name="Barry K."/>
            <person name="Bills G."/>
            <person name="Bluhm B."/>
            <person name="Cannon C."/>
            <person name="Castanera R."/>
            <person name="Culley D."/>
            <person name="Daum C."/>
            <person name="Ezra D."/>
            <person name="Gonzalez J."/>
            <person name="Henrissat B."/>
            <person name="Kuo A."/>
            <person name="Liang C."/>
            <person name="Lipzen A."/>
            <person name="Lutzoni F."/>
            <person name="Magnuson J."/>
            <person name="Mondo S."/>
            <person name="Nolan M."/>
            <person name="Ohm R."/>
            <person name="Pangilinan J."/>
            <person name="Park H.-J."/>
            <person name="Ramirez L."/>
            <person name="Alfaro M."/>
            <person name="Sun H."/>
            <person name="Tritt A."/>
            <person name="Yoshinaga Y."/>
            <person name="Zwiers L.-H."/>
            <person name="Turgeon B."/>
            <person name="Goodwin S."/>
            <person name="Spatafora J."/>
            <person name="Crous P."/>
            <person name="Grigoriev I."/>
        </authorList>
    </citation>
    <scope>NUCLEOTIDE SEQUENCE [LARGE SCALE GENOMIC DNA]</scope>
    <source>
        <strain evidence="3">CBS 304.66</strain>
    </source>
</reference>
<evidence type="ECO:0000313" key="3">
    <source>
        <dbReference type="Proteomes" id="UP000800093"/>
    </source>
</evidence>
<dbReference type="EMBL" id="ML986641">
    <property type="protein sequence ID" value="KAF2262315.1"/>
    <property type="molecule type" value="Genomic_DNA"/>
</dbReference>
<evidence type="ECO:0000313" key="2">
    <source>
        <dbReference type="EMBL" id="KAF2262315.1"/>
    </source>
</evidence>
<protein>
    <submittedName>
        <fullName evidence="2">Uncharacterized protein</fullName>
    </submittedName>
</protein>
<dbReference type="OrthoDB" id="2447837at2759"/>
<feature type="signal peptide" evidence="1">
    <location>
        <begin position="1"/>
        <end position="20"/>
    </location>
</feature>
<organism evidence="2 3">
    <name type="scientific">Lojkania enalia</name>
    <dbReference type="NCBI Taxonomy" id="147567"/>
    <lineage>
        <taxon>Eukaryota</taxon>
        <taxon>Fungi</taxon>
        <taxon>Dikarya</taxon>
        <taxon>Ascomycota</taxon>
        <taxon>Pezizomycotina</taxon>
        <taxon>Dothideomycetes</taxon>
        <taxon>Pleosporomycetidae</taxon>
        <taxon>Pleosporales</taxon>
        <taxon>Pleosporales incertae sedis</taxon>
        <taxon>Lojkania</taxon>
    </lineage>
</organism>
<proteinExistence type="predicted"/>
<feature type="chain" id="PRO_5040149446" evidence="1">
    <location>
        <begin position="21"/>
        <end position="642"/>
    </location>
</feature>
<comment type="caution">
    <text evidence="2">The sequence shown here is derived from an EMBL/GenBank/DDBJ whole genome shotgun (WGS) entry which is preliminary data.</text>
</comment>
<name>A0A9P4K958_9PLEO</name>
<accession>A0A9P4K958</accession>
<gene>
    <name evidence="2" type="ORF">CC78DRAFT_618549</name>
</gene>
<evidence type="ECO:0000256" key="1">
    <source>
        <dbReference type="SAM" id="SignalP"/>
    </source>
</evidence>
<dbReference type="AlphaFoldDB" id="A0A9P4K958"/>
<keyword evidence="3" id="KW-1185">Reference proteome</keyword>
<dbReference type="Proteomes" id="UP000800093">
    <property type="component" value="Unassembled WGS sequence"/>
</dbReference>